<dbReference type="SUPFAM" id="SSF50346">
    <property type="entry name" value="PRC-barrel domain"/>
    <property type="match status" value="1"/>
</dbReference>
<keyword evidence="9" id="KW-1185">Reference proteome</keyword>
<name>A0A1V4I6V1_9FIRM</name>
<dbReference type="Gene3D" id="2.40.30.60">
    <property type="entry name" value="RimM"/>
    <property type="match status" value="1"/>
</dbReference>
<comment type="subunit">
    <text evidence="5">Binds ribosomal protein uS19.</text>
</comment>
<evidence type="ECO:0000256" key="1">
    <source>
        <dbReference type="ARBA" id="ARBA00022490"/>
    </source>
</evidence>
<dbReference type="InterPro" id="IPR002676">
    <property type="entry name" value="RimM_N"/>
</dbReference>
<dbReference type="STRING" id="29349.CLOTH_13930"/>
<dbReference type="InterPro" id="IPR011033">
    <property type="entry name" value="PRC_barrel-like_sf"/>
</dbReference>
<evidence type="ECO:0000256" key="5">
    <source>
        <dbReference type="HAMAP-Rule" id="MF_00014"/>
    </source>
</evidence>
<dbReference type="Gene3D" id="2.30.30.240">
    <property type="entry name" value="PRC-barrel domain"/>
    <property type="match status" value="1"/>
</dbReference>
<dbReference type="GO" id="GO:0043022">
    <property type="term" value="F:ribosome binding"/>
    <property type="evidence" value="ECO:0007669"/>
    <property type="project" value="InterPro"/>
</dbReference>
<proteinExistence type="inferred from homology"/>
<keyword evidence="4 5" id="KW-0143">Chaperone</keyword>
<dbReference type="GO" id="GO:0005737">
    <property type="term" value="C:cytoplasm"/>
    <property type="evidence" value="ECO:0007669"/>
    <property type="project" value="UniProtKB-SubCell"/>
</dbReference>
<evidence type="ECO:0000256" key="2">
    <source>
        <dbReference type="ARBA" id="ARBA00022517"/>
    </source>
</evidence>
<organism evidence="8 9">
    <name type="scientific">Alkalithermobacter paradoxus</name>
    <dbReference type="NCBI Taxonomy" id="29349"/>
    <lineage>
        <taxon>Bacteria</taxon>
        <taxon>Bacillati</taxon>
        <taxon>Bacillota</taxon>
        <taxon>Clostridia</taxon>
        <taxon>Peptostreptococcales</taxon>
        <taxon>Tepidibacteraceae</taxon>
        <taxon>Alkalithermobacter</taxon>
    </lineage>
</organism>
<evidence type="ECO:0000259" key="7">
    <source>
        <dbReference type="Pfam" id="PF05239"/>
    </source>
</evidence>
<comment type="function">
    <text evidence="5">An accessory protein needed during the final step in the assembly of 30S ribosomal subunit, possibly for assembly of the head region. Essential for efficient processing of 16S rRNA. May be needed both before and after RbfA during the maturation of 16S rRNA. It has affinity for free ribosomal 30S subunits but not for 70S ribosomes.</text>
</comment>
<dbReference type="PANTHER" id="PTHR33692:SF1">
    <property type="entry name" value="RIBOSOME MATURATION FACTOR RIMM"/>
    <property type="match status" value="1"/>
</dbReference>
<dbReference type="InterPro" id="IPR027275">
    <property type="entry name" value="PRC-brl_dom"/>
</dbReference>
<dbReference type="Pfam" id="PF05239">
    <property type="entry name" value="PRC"/>
    <property type="match status" value="1"/>
</dbReference>
<dbReference type="Pfam" id="PF01782">
    <property type="entry name" value="RimM"/>
    <property type="match status" value="1"/>
</dbReference>
<gene>
    <name evidence="5 8" type="primary">rimM</name>
    <name evidence="8" type="ORF">CLOTH_13930</name>
</gene>
<dbReference type="GO" id="GO:0042274">
    <property type="term" value="P:ribosomal small subunit biogenesis"/>
    <property type="evidence" value="ECO:0007669"/>
    <property type="project" value="UniProtKB-UniRule"/>
</dbReference>
<comment type="similarity">
    <text evidence="5">Belongs to the RimM family.</text>
</comment>
<evidence type="ECO:0000313" key="8">
    <source>
        <dbReference type="EMBL" id="OPJ55634.1"/>
    </source>
</evidence>
<dbReference type="HAMAP" id="MF_00014">
    <property type="entry name" value="Ribosome_mat_RimM"/>
    <property type="match status" value="1"/>
</dbReference>
<comment type="subcellular location">
    <subcellularLocation>
        <location evidence="5">Cytoplasm</location>
    </subcellularLocation>
</comment>
<dbReference type="OrthoDB" id="9810331at2"/>
<reference evidence="8 9" key="1">
    <citation type="submission" date="2017-03" db="EMBL/GenBank/DDBJ databases">
        <title>Genome sequence of Clostridium thermoalcaliphilum DSM 7309.</title>
        <authorList>
            <person name="Poehlein A."/>
            <person name="Daniel R."/>
        </authorList>
    </citation>
    <scope>NUCLEOTIDE SEQUENCE [LARGE SCALE GENOMIC DNA]</scope>
    <source>
        <strain evidence="8 9">DSM 7309</strain>
    </source>
</reference>
<dbReference type="NCBIfam" id="TIGR02273">
    <property type="entry name" value="16S_RimM"/>
    <property type="match status" value="1"/>
</dbReference>
<evidence type="ECO:0000256" key="4">
    <source>
        <dbReference type="ARBA" id="ARBA00023186"/>
    </source>
</evidence>
<protein>
    <recommendedName>
        <fullName evidence="5">Ribosome maturation factor RimM</fullName>
    </recommendedName>
</protein>
<feature type="domain" description="RimM N-terminal" evidence="6">
    <location>
        <begin position="7"/>
        <end position="86"/>
    </location>
</feature>
<dbReference type="PANTHER" id="PTHR33692">
    <property type="entry name" value="RIBOSOME MATURATION FACTOR RIMM"/>
    <property type="match status" value="1"/>
</dbReference>
<evidence type="ECO:0000259" key="6">
    <source>
        <dbReference type="Pfam" id="PF01782"/>
    </source>
</evidence>
<dbReference type="InterPro" id="IPR036976">
    <property type="entry name" value="RimM_N_sf"/>
</dbReference>
<dbReference type="InterPro" id="IPR009000">
    <property type="entry name" value="Transl_B-barrel_sf"/>
</dbReference>
<evidence type="ECO:0000256" key="3">
    <source>
        <dbReference type="ARBA" id="ARBA00022552"/>
    </source>
</evidence>
<keyword evidence="1 5" id="KW-0963">Cytoplasm</keyword>
<dbReference type="GO" id="GO:0005840">
    <property type="term" value="C:ribosome"/>
    <property type="evidence" value="ECO:0007669"/>
    <property type="project" value="InterPro"/>
</dbReference>
<keyword evidence="3 5" id="KW-0698">rRNA processing</keyword>
<dbReference type="AlphaFoldDB" id="A0A1V4I6V1"/>
<feature type="domain" description="PRC-barrel" evidence="7">
    <location>
        <begin position="93"/>
        <end position="165"/>
    </location>
</feature>
<dbReference type="EMBL" id="MZGW01000004">
    <property type="protein sequence ID" value="OPJ55634.1"/>
    <property type="molecule type" value="Genomic_DNA"/>
</dbReference>
<sequence length="166" mass="19527">MQKHFKIGQIVNTQGLRGEMRVYPLTDYKERFEEIQWVYIGDDFNNKHFIEKVRYKNSMVILKIKGIDDINQVERLKNKYLVIPRENARELEEDTYFIADLIGLEVYTVNGEYVGILEDVMQPGANDVYVIKNGSKEYLIPAIKQFVPHINMNERKIIIDPIEGMI</sequence>
<keyword evidence="2 5" id="KW-0690">Ribosome biogenesis</keyword>
<dbReference type="RefSeq" id="WP_079412434.1">
    <property type="nucleotide sequence ID" value="NZ_MZGW01000004.1"/>
</dbReference>
<dbReference type="GO" id="GO:0006364">
    <property type="term" value="P:rRNA processing"/>
    <property type="evidence" value="ECO:0007669"/>
    <property type="project" value="UniProtKB-UniRule"/>
</dbReference>
<comment type="domain">
    <text evidence="5">The PRC barrel domain binds ribosomal protein uS19.</text>
</comment>
<accession>A0A1V4I6V1</accession>
<dbReference type="SUPFAM" id="SSF50447">
    <property type="entry name" value="Translation proteins"/>
    <property type="match status" value="1"/>
</dbReference>
<dbReference type="InterPro" id="IPR011961">
    <property type="entry name" value="RimM"/>
</dbReference>
<dbReference type="Proteomes" id="UP000190140">
    <property type="component" value="Unassembled WGS sequence"/>
</dbReference>
<comment type="caution">
    <text evidence="8">The sequence shown here is derived from an EMBL/GenBank/DDBJ whole genome shotgun (WGS) entry which is preliminary data.</text>
</comment>
<evidence type="ECO:0000313" key="9">
    <source>
        <dbReference type="Proteomes" id="UP000190140"/>
    </source>
</evidence>